<dbReference type="OrthoDB" id="8170117at2759"/>
<evidence type="ECO:0000313" key="2">
    <source>
        <dbReference type="Proteomes" id="UP000002630"/>
    </source>
</evidence>
<dbReference type="Proteomes" id="UP000002630">
    <property type="component" value="Linkage Group LG11"/>
</dbReference>
<evidence type="ECO:0000313" key="1">
    <source>
        <dbReference type="EMBL" id="CBN78892.1"/>
    </source>
</evidence>
<dbReference type="AlphaFoldDB" id="D8LFZ3"/>
<sequence>MFSRFSFGVSSKKTFKPVKGHQGGSKREELHQFTRKTLGSGNMRLAVQLPPSEELNEWLAVNTVDFFNEVSLLYGIVADGAAQYDRPGEGFPPGFEYLWVPEGAKGKGRKPAPQKCSAPQYVDHVMTWVEDQINKEDIFPTTPDATYPKDFKKTAMTIFKRLFRVFAIIYCSHFDNIEQLGAAAHLNTSFKHFIFFALEFDLLARKEMDPLEALVTPLVEEFSRGTMST</sequence>
<dbReference type="InterPro" id="IPR036703">
    <property type="entry name" value="MOB_kinase_act_sf"/>
</dbReference>
<dbReference type="Gene3D" id="1.20.140.30">
    <property type="entry name" value="MOB kinase activator"/>
    <property type="match status" value="1"/>
</dbReference>
<dbReference type="PANTHER" id="PTHR22599">
    <property type="entry name" value="MPS ONE BINDER KINASE ACTIVATOR-LIKE MOB"/>
    <property type="match status" value="1"/>
</dbReference>
<name>D8LFZ3_ECTSI</name>
<keyword evidence="2" id="KW-1185">Reference proteome</keyword>
<dbReference type="InterPro" id="IPR005301">
    <property type="entry name" value="MOB_kinase_act_fam"/>
</dbReference>
<accession>D8LFZ3</accession>
<dbReference type="SUPFAM" id="SSF101152">
    <property type="entry name" value="Mob1/phocein"/>
    <property type="match status" value="1"/>
</dbReference>
<dbReference type="Pfam" id="PF03637">
    <property type="entry name" value="Mob1_phocein"/>
    <property type="match status" value="1"/>
</dbReference>
<dbReference type="EMBL" id="FN648104">
    <property type="protein sequence ID" value="CBN78892.1"/>
    <property type="molecule type" value="Genomic_DNA"/>
</dbReference>
<protein>
    <submittedName>
        <fullName evidence="1">Hypothetcal protein</fullName>
    </submittedName>
</protein>
<dbReference type="STRING" id="2880.D8LFZ3"/>
<proteinExistence type="predicted"/>
<dbReference type="InParanoid" id="D8LFZ3"/>
<gene>
    <name evidence="1" type="ORF">Esi_0155_0013</name>
</gene>
<dbReference type="OMA" id="HKHAKAT"/>
<dbReference type="EMBL" id="FN649736">
    <property type="protein sequence ID" value="CBN78892.1"/>
    <property type="molecule type" value="Genomic_DNA"/>
</dbReference>
<dbReference type="SMART" id="SM01388">
    <property type="entry name" value="Mob1_phocein"/>
    <property type="match status" value="1"/>
</dbReference>
<dbReference type="eggNOG" id="KOG0440">
    <property type="taxonomic scope" value="Eukaryota"/>
</dbReference>
<reference evidence="1 2" key="1">
    <citation type="journal article" date="2010" name="Nature">
        <title>The Ectocarpus genome and the independent evolution of multicellularity in brown algae.</title>
        <authorList>
            <person name="Cock J.M."/>
            <person name="Sterck L."/>
            <person name="Rouze P."/>
            <person name="Scornet D."/>
            <person name="Allen A.E."/>
            <person name="Amoutzias G."/>
            <person name="Anthouard V."/>
            <person name="Artiguenave F."/>
            <person name="Aury J.M."/>
            <person name="Badger J.H."/>
            <person name="Beszteri B."/>
            <person name="Billiau K."/>
            <person name="Bonnet E."/>
            <person name="Bothwell J.H."/>
            <person name="Bowler C."/>
            <person name="Boyen C."/>
            <person name="Brownlee C."/>
            <person name="Carrano C.J."/>
            <person name="Charrier B."/>
            <person name="Cho G.Y."/>
            <person name="Coelho S.M."/>
            <person name="Collen J."/>
            <person name="Corre E."/>
            <person name="Da Silva C."/>
            <person name="Delage L."/>
            <person name="Delaroque N."/>
            <person name="Dittami S.M."/>
            <person name="Doulbeau S."/>
            <person name="Elias M."/>
            <person name="Farnham G."/>
            <person name="Gachon C.M."/>
            <person name="Gschloessl B."/>
            <person name="Heesch S."/>
            <person name="Jabbari K."/>
            <person name="Jubin C."/>
            <person name="Kawai H."/>
            <person name="Kimura K."/>
            <person name="Kloareg B."/>
            <person name="Kupper F.C."/>
            <person name="Lang D."/>
            <person name="Le Bail A."/>
            <person name="Leblanc C."/>
            <person name="Lerouge P."/>
            <person name="Lohr M."/>
            <person name="Lopez P.J."/>
            <person name="Martens C."/>
            <person name="Maumus F."/>
            <person name="Michel G."/>
            <person name="Miranda-Saavedra D."/>
            <person name="Morales J."/>
            <person name="Moreau H."/>
            <person name="Motomura T."/>
            <person name="Nagasato C."/>
            <person name="Napoli C.A."/>
            <person name="Nelson D.R."/>
            <person name="Nyvall-Collen P."/>
            <person name="Peters A.F."/>
            <person name="Pommier C."/>
            <person name="Potin P."/>
            <person name="Poulain J."/>
            <person name="Quesneville H."/>
            <person name="Read B."/>
            <person name="Rensing S.A."/>
            <person name="Ritter A."/>
            <person name="Rousvoal S."/>
            <person name="Samanta M."/>
            <person name="Samson G."/>
            <person name="Schroeder D.C."/>
            <person name="Segurens B."/>
            <person name="Strittmatter M."/>
            <person name="Tonon T."/>
            <person name="Tregear J.W."/>
            <person name="Valentin K."/>
            <person name="von Dassow P."/>
            <person name="Yamagishi T."/>
            <person name="Van de Peer Y."/>
            <person name="Wincker P."/>
        </authorList>
    </citation>
    <scope>NUCLEOTIDE SEQUENCE [LARGE SCALE GENOMIC DNA]</scope>
    <source>
        <strain evidence="2">Ec32 / CCAP1310/4</strain>
    </source>
</reference>
<organism evidence="1 2">
    <name type="scientific">Ectocarpus siliculosus</name>
    <name type="common">Brown alga</name>
    <name type="synonym">Conferva siliculosa</name>
    <dbReference type="NCBI Taxonomy" id="2880"/>
    <lineage>
        <taxon>Eukaryota</taxon>
        <taxon>Sar</taxon>
        <taxon>Stramenopiles</taxon>
        <taxon>Ochrophyta</taxon>
        <taxon>PX clade</taxon>
        <taxon>Phaeophyceae</taxon>
        <taxon>Ectocarpales</taxon>
        <taxon>Ectocarpaceae</taxon>
        <taxon>Ectocarpus</taxon>
    </lineage>
</organism>